<dbReference type="KEGG" id="hir:HETIRDRAFT_434967"/>
<protein>
    <submittedName>
        <fullName evidence="2">Uncharacterized protein</fullName>
    </submittedName>
</protein>
<evidence type="ECO:0000313" key="3">
    <source>
        <dbReference type="Proteomes" id="UP000030671"/>
    </source>
</evidence>
<organism evidence="2 3">
    <name type="scientific">Heterobasidion irregulare (strain TC 32-1)</name>
    <dbReference type="NCBI Taxonomy" id="747525"/>
    <lineage>
        <taxon>Eukaryota</taxon>
        <taxon>Fungi</taxon>
        <taxon>Dikarya</taxon>
        <taxon>Basidiomycota</taxon>
        <taxon>Agaricomycotina</taxon>
        <taxon>Agaricomycetes</taxon>
        <taxon>Russulales</taxon>
        <taxon>Bondarzewiaceae</taxon>
        <taxon>Heterobasidion</taxon>
        <taxon>Heterobasidion annosum species complex</taxon>
    </lineage>
</organism>
<proteinExistence type="predicted"/>
<dbReference type="InParanoid" id="W4K5Y6"/>
<evidence type="ECO:0000313" key="2">
    <source>
        <dbReference type="EMBL" id="ETW81217.1"/>
    </source>
</evidence>
<dbReference type="Proteomes" id="UP000030671">
    <property type="component" value="Unassembled WGS sequence"/>
</dbReference>
<gene>
    <name evidence="2" type="ORF">HETIRDRAFT_434967</name>
</gene>
<dbReference type="GeneID" id="20674790"/>
<dbReference type="EMBL" id="KI925459">
    <property type="protein sequence ID" value="ETW81217.1"/>
    <property type="molecule type" value="Genomic_DNA"/>
</dbReference>
<dbReference type="RefSeq" id="XP_009547878.1">
    <property type="nucleotide sequence ID" value="XM_009549583.1"/>
</dbReference>
<reference evidence="2 3" key="1">
    <citation type="journal article" date="2012" name="New Phytol.">
        <title>Insight into trade-off between wood decay and parasitism from the genome of a fungal forest pathogen.</title>
        <authorList>
            <person name="Olson A."/>
            <person name="Aerts A."/>
            <person name="Asiegbu F."/>
            <person name="Belbahri L."/>
            <person name="Bouzid O."/>
            <person name="Broberg A."/>
            <person name="Canback B."/>
            <person name="Coutinho P.M."/>
            <person name="Cullen D."/>
            <person name="Dalman K."/>
            <person name="Deflorio G."/>
            <person name="van Diepen L.T."/>
            <person name="Dunand C."/>
            <person name="Duplessis S."/>
            <person name="Durling M."/>
            <person name="Gonthier P."/>
            <person name="Grimwood J."/>
            <person name="Fossdal C.G."/>
            <person name="Hansson D."/>
            <person name="Henrissat B."/>
            <person name="Hietala A."/>
            <person name="Himmelstrand K."/>
            <person name="Hoffmeister D."/>
            <person name="Hogberg N."/>
            <person name="James T.Y."/>
            <person name="Karlsson M."/>
            <person name="Kohler A."/>
            <person name="Kues U."/>
            <person name="Lee Y.H."/>
            <person name="Lin Y.C."/>
            <person name="Lind M."/>
            <person name="Lindquist E."/>
            <person name="Lombard V."/>
            <person name="Lucas S."/>
            <person name="Lunden K."/>
            <person name="Morin E."/>
            <person name="Murat C."/>
            <person name="Park J."/>
            <person name="Raffaello T."/>
            <person name="Rouze P."/>
            <person name="Salamov A."/>
            <person name="Schmutz J."/>
            <person name="Solheim H."/>
            <person name="Stahlberg J."/>
            <person name="Velez H."/>
            <person name="de Vries R.P."/>
            <person name="Wiebenga A."/>
            <person name="Woodward S."/>
            <person name="Yakovlev I."/>
            <person name="Garbelotto M."/>
            <person name="Martin F."/>
            <person name="Grigoriev I.V."/>
            <person name="Stenlid J."/>
        </authorList>
    </citation>
    <scope>NUCLEOTIDE SEQUENCE [LARGE SCALE GENOMIC DNA]</scope>
    <source>
        <strain evidence="2 3">TC 32-1</strain>
    </source>
</reference>
<sequence length="108" mass="11829">MVISLYCIYLSVHPSIGGPSVWTMHIPISDRAARSETCVRFEGSLRRAWPSPLQRRVAFLRTPDPTRPSDMVTPSSPAFAGRPPLPSISSRRAPSRCTPDMRAGPAAL</sequence>
<accession>W4K5Y6</accession>
<evidence type="ECO:0000256" key="1">
    <source>
        <dbReference type="SAM" id="MobiDB-lite"/>
    </source>
</evidence>
<dbReference type="HOGENOM" id="CLU_2197319_0_0_1"/>
<name>W4K5Y6_HETIT</name>
<feature type="region of interest" description="Disordered" evidence="1">
    <location>
        <begin position="60"/>
        <end position="108"/>
    </location>
</feature>
<keyword evidence="3" id="KW-1185">Reference proteome</keyword>
<dbReference type="AlphaFoldDB" id="W4K5Y6"/>